<feature type="region of interest" description="Disordered" evidence="1">
    <location>
        <begin position="1"/>
        <end position="128"/>
    </location>
</feature>
<feature type="region of interest" description="Disordered" evidence="1">
    <location>
        <begin position="400"/>
        <end position="434"/>
    </location>
</feature>
<dbReference type="Proteomes" id="UP001292094">
    <property type="component" value="Unassembled WGS sequence"/>
</dbReference>
<keyword evidence="4" id="KW-1185">Reference proteome</keyword>
<dbReference type="EMBL" id="JAWZYT010001420">
    <property type="protein sequence ID" value="KAK4312356.1"/>
    <property type="molecule type" value="Genomic_DNA"/>
</dbReference>
<feature type="region of interest" description="Disordered" evidence="1">
    <location>
        <begin position="623"/>
        <end position="653"/>
    </location>
</feature>
<feature type="compositionally biased region" description="Low complexity" evidence="1">
    <location>
        <begin position="497"/>
        <end position="526"/>
    </location>
</feature>
<keyword evidence="2" id="KW-0472">Membrane</keyword>
<feature type="compositionally biased region" description="Low complexity" evidence="1">
    <location>
        <begin position="70"/>
        <end position="86"/>
    </location>
</feature>
<feature type="compositionally biased region" description="Pro residues" evidence="1">
    <location>
        <begin position="33"/>
        <end position="45"/>
    </location>
</feature>
<sequence length="885" mass="90301">MPADDRPGVRVGLDQLSKAASRASFGSVTLATPTPPPNTPTPPPTCSSNSTPTPPPTCSSNSTPTPPPTCSSNSTPTPPTCSSNSTPTPPPSCSSSTPTATPSPCCSSNSSVSSGGVGIETQTTQGDNQTPLELCSHVCTCSEPPDVLPNTMTTKTTHTDAGNTEPNTDTHWPLLLHNNMSARLPSLRSEVYVTGVYNPSPESTPTLRTSSSGGGLRTSSIGSAAGLRTSPGGYRGGVRTSSLGSGCVRTSSVSSSGGVRTSSVGSGCVRTSSVGSSGGCVRTSSVSSSGGVRTSSVSSSGGGCVRTSSVSSGGGCVRTSSVSSGGGCVRTSSVGSGGGCVRTSSVSSGGGCVRTSSVSSGGSVRTLSLGSGGARTSSVGSGGVCVRTSSVGSGGVCVRTSSVGSGDGGGQCTTSVGSGGGRRPTIMPMTSSPTPTPTIIVGANWTSSITLPSLASPARMLQRSPATSRHLLTHHPHHRASSPQLSEHTWVLERSRGSNSSGSSSSSRTSNNSGQSSSSNSSSSGSEHNRDLRVPRLTLTRLASPSDLTPPGHCFHSPPPSYDQLCNPNALPTYQEATRGCCKSNRSSRKQHQQQYQEGHHTGDQHQWATVFTVPSSAHLDPAAPMALSERSSSAEDQRGGGGGGGGLSSLAAELSDSEGGYSTILDAIPHEHQRDPRAPPVPVAFIRACPCPQSALRPPPAVRPPCLTSVCNKALVRKELNQRWPFIASAREEDGCPGLLQVTCSSHLTVAHLPDVPRNSDGGSLRIPGGVGESSSLHGDPITAHTNFSDLVTSSPTLVPPSSVTIDVQGEVGVGMGGPRVVFFLCGKCVGFDSFDRDNVRAHIEFDCPGPRQHHAELYLVLRAVLFVAVVIAVFMWMSYLNLY</sequence>
<feature type="compositionally biased region" description="Low complexity" evidence="1">
    <location>
        <begin position="341"/>
        <end position="369"/>
    </location>
</feature>
<keyword evidence="2" id="KW-0812">Transmembrane</keyword>
<keyword evidence="2" id="KW-1133">Transmembrane helix</keyword>
<feature type="compositionally biased region" description="Gly residues" evidence="1">
    <location>
        <begin position="405"/>
        <end position="422"/>
    </location>
</feature>
<feature type="compositionally biased region" description="Low complexity" evidence="1">
    <location>
        <begin position="244"/>
        <end position="334"/>
    </location>
</feature>
<accession>A0AAE1PQR3</accession>
<feature type="transmembrane region" description="Helical" evidence="2">
    <location>
        <begin position="859"/>
        <end position="882"/>
    </location>
</feature>
<evidence type="ECO:0000313" key="3">
    <source>
        <dbReference type="EMBL" id="KAK4312356.1"/>
    </source>
</evidence>
<feature type="region of interest" description="Disordered" evidence="1">
    <location>
        <begin position="582"/>
        <end position="604"/>
    </location>
</feature>
<comment type="caution">
    <text evidence="3">The sequence shown here is derived from an EMBL/GenBank/DDBJ whole genome shotgun (WGS) entry which is preliminary data.</text>
</comment>
<organism evidence="3 4">
    <name type="scientific">Petrolisthes manimaculis</name>
    <dbReference type="NCBI Taxonomy" id="1843537"/>
    <lineage>
        <taxon>Eukaryota</taxon>
        <taxon>Metazoa</taxon>
        <taxon>Ecdysozoa</taxon>
        <taxon>Arthropoda</taxon>
        <taxon>Crustacea</taxon>
        <taxon>Multicrustacea</taxon>
        <taxon>Malacostraca</taxon>
        <taxon>Eumalacostraca</taxon>
        <taxon>Eucarida</taxon>
        <taxon>Decapoda</taxon>
        <taxon>Pleocyemata</taxon>
        <taxon>Anomura</taxon>
        <taxon>Galatheoidea</taxon>
        <taxon>Porcellanidae</taxon>
        <taxon>Petrolisthes</taxon>
    </lineage>
</organism>
<proteinExistence type="predicted"/>
<evidence type="ECO:0000256" key="1">
    <source>
        <dbReference type="SAM" id="MobiDB-lite"/>
    </source>
</evidence>
<dbReference type="AlphaFoldDB" id="A0AAE1PQR3"/>
<feature type="compositionally biased region" description="Low complexity" evidence="1">
    <location>
        <begin position="424"/>
        <end position="434"/>
    </location>
</feature>
<reference evidence="3" key="1">
    <citation type="submission" date="2023-11" db="EMBL/GenBank/DDBJ databases">
        <title>Genome assemblies of two species of porcelain crab, Petrolisthes cinctipes and Petrolisthes manimaculis (Anomura: Porcellanidae).</title>
        <authorList>
            <person name="Angst P."/>
        </authorList>
    </citation>
    <scope>NUCLEOTIDE SEQUENCE</scope>
    <source>
        <strain evidence="3">PB745_02</strain>
        <tissue evidence="3">Gill</tissue>
    </source>
</reference>
<feature type="region of interest" description="Disordered" evidence="1">
    <location>
        <begin position="200"/>
        <end position="383"/>
    </location>
</feature>
<feature type="region of interest" description="Disordered" evidence="1">
    <location>
        <begin position="492"/>
        <end position="531"/>
    </location>
</feature>
<feature type="compositionally biased region" description="Low complexity" evidence="1">
    <location>
        <begin position="93"/>
        <end position="114"/>
    </location>
</feature>
<evidence type="ECO:0000256" key="2">
    <source>
        <dbReference type="SAM" id="Phobius"/>
    </source>
</evidence>
<evidence type="ECO:0000313" key="4">
    <source>
        <dbReference type="Proteomes" id="UP001292094"/>
    </source>
</evidence>
<gene>
    <name evidence="3" type="ORF">Pmani_016220</name>
</gene>
<protein>
    <submittedName>
        <fullName evidence="3">Uncharacterized protein</fullName>
    </submittedName>
</protein>
<feature type="compositionally biased region" description="Low complexity" evidence="1">
    <location>
        <begin position="203"/>
        <end position="223"/>
    </location>
</feature>
<name>A0AAE1PQR3_9EUCA</name>